<dbReference type="PANTHER" id="PTHR11264:SF0">
    <property type="entry name" value="URACIL-DNA GLYCOSYLASE"/>
    <property type="match status" value="1"/>
</dbReference>
<dbReference type="HAMAP" id="MF_00148">
    <property type="entry name" value="UDG"/>
    <property type="match status" value="1"/>
</dbReference>
<keyword evidence="2" id="KW-0227">DNA damage</keyword>
<keyword evidence="7" id="KW-1185">Reference proteome</keyword>
<organism evidence="6 7">
    <name type="scientific">Caulochytrium protostelioides</name>
    <dbReference type="NCBI Taxonomy" id="1555241"/>
    <lineage>
        <taxon>Eukaryota</taxon>
        <taxon>Fungi</taxon>
        <taxon>Fungi incertae sedis</taxon>
        <taxon>Chytridiomycota</taxon>
        <taxon>Chytridiomycota incertae sedis</taxon>
        <taxon>Chytridiomycetes</taxon>
        <taxon>Caulochytriales</taxon>
        <taxon>Caulochytriaceae</taxon>
        <taxon>Caulochytrium</taxon>
    </lineage>
</organism>
<dbReference type="InterPro" id="IPR002043">
    <property type="entry name" value="UDG_fam1"/>
</dbReference>
<dbReference type="GO" id="GO:0097510">
    <property type="term" value="P:base-excision repair, AP site formation via deaminated base removal"/>
    <property type="evidence" value="ECO:0007669"/>
    <property type="project" value="TreeGrafter"/>
</dbReference>
<dbReference type="CDD" id="cd10027">
    <property type="entry name" value="UDG-F1-like"/>
    <property type="match status" value="1"/>
</dbReference>
<feature type="non-terminal residue" evidence="6">
    <location>
        <position position="253"/>
    </location>
</feature>
<sequence length="253" mass="27484">DVPPDLQDEYDALGPRWFAALRAHLTQPSYRALAARVRSARAGSTPIYPPHTDVFSWARFTPDPAQVRCVILGQDPYHGPGQAHGLAFSVRPGVPTPPSLRNMFRELAESDLSAWKARCAAAQRASSSPSSPVVKPPTGDLSAWAAQGVLLLNASLTVPRGQANGHKTWGWHAFTDAVIDIVARSSPHCVFLLWGRDAQLKSASPDWPRHLVLQSAHPSPLAAHNGFFKNGHYVAANLFLRAHGLPPIDWLSV</sequence>
<dbReference type="AlphaFoldDB" id="A0A4P9XBN7"/>
<evidence type="ECO:0000259" key="5">
    <source>
        <dbReference type="SMART" id="SM00986"/>
    </source>
</evidence>
<dbReference type="Pfam" id="PF03167">
    <property type="entry name" value="UDG"/>
    <property type="match status" value="1"/>
</dbReference>
<dbReference type="SMART" id="SM00987">
    <property type="entry name" value="UreE_C"/>
    <property type="match status" value="1"/>
</dbReference>
<evidence type="ECO:0000256" key="1">
    <source>
        <dbReference type="ARBA" id="ARBA00008184"/>
    </source>
</evidence>
<dbReference type="GO" id="GO:0005634">
    <property type="term" value="C:nucleus"/>
    <property type="evidence" value="ECO:0007669"/>
    <property type="project" value="TreeGrafter"/>
</dbReference>
<evidence type="ECO:0000256" key="2">
    <source>
        <dbReference type="ARBA" id="ARBA00022763"/>
    </source>
</evidence>
<gene>
    <name evidence="6" type="ORF">CXG81DRAFT_1338</name>
</gene>
<dbReference type="GO" id="GO:0005739">
    <property type="term" value="C:mitochondrion"/>
    <property type="evidence" value="ECO:0007669"/>
    <property type="project" value="TreeGrafter"/>
</dbReference>
<evidence type="ECO:0000256" key="3">
    <source>
        <dbReference type="ARBA" id="ARBA00022801"/>
    </source>
</evidence>
<dbReference type="GO" id="GO:0004844">
    <property type="term" value="F:uracil DNA N-glycosylase activity"/>
    <property type="evidence" value="ECO:0007669"/>
    <property type="project" value="InterPro"/>
</dbReference>
<evidence type="ECO:0000313" key="7">
    <source>
        <dbReference type="Proteomes" id="UP000274922"/>
    </source>
</evidence>
<keyword evidence="4" id="KW-0234">DNA repair</keyword>
<dbReference type="InterPro" id="IPR005122">
    <property type="entry name" value="Uracil-DNA_glycosylase-like"/>
</dbReference>
<dbReference type="NCBIfam" id="TIGR00628">
    <property type="entry name" value="ung"/>
    <property type="match status" value="1"/>
</dbReference>
<dbReference type="Gene3D" id="3.40.470.10">
    <property type="entry name" value="Uracil-DNA glycosylase-like domain"/>
    <property type="match status" value="1"/>
</dbReference>
<dbReference type="STRING" id="1555241.A0A4P9XBN7"/>
<accession>A0A4P9XBN7</accession>
<dbReference type="SUPFAM" id="SSF52141">
    <property type="entry name" value="Uracil-DNA glycosylase-like"/>
    <property type="match status" value="1"/>
</dbReference>
<dbReference type="InterPro" id="IPR036895">
    <property type="entry name" value="Uracil-DNA_glycosylase-like_sf"/>
</dbReference>
<dbReference type="PANTHER" id="PTHR11264">
    <property type="entry name" value="URACIL-DNA GLYCOSYLASE"/>
    <property type="match status" value="1"/>
</dbReference>
<proteinExistence type="inferred from homology"/>
<evidence type="ECO:0000256" key="4">
    <source>
        <dbReference type="ARBA" id="ARBA00023204"/>
    </source>
</evidence>
<feature type="non-terminal residue" evidence="6">
    <location>
        <position position="1"/>
    </location>
</feature>
<dbReference type="NCBIfam" id="NF003588">
    <property type="entry name" value="PRK05254.1-1"/>
    <property type="match status" value="1"/>
</dbReference>
<dbReference type="Proteomes" id="UP000274922">
    <property type="component" value="Unassembled WGS sequence"/>
</dbReference>
<reference evidence="7" key="1">
    <citation type="journal article" date="2018" name="Nat. Microbiol.">
        <title>Leveraging single-cell genomics to expand the fungal tree of life.</title>
        <authorList>
            <person name="Ahrendt S.R."/>
            <person name="Quandt C.A."/>
            <person name="Ciobanu D."/>
            <person name="Clum A."/>
            <person name="Salamov A."/>
            <person name="Andreopoulos B."/>
            <person name="Cheng J.F."/>
            <person name="Woyke T."/>
            <person name="Pelin A."/>
            <person name="Henrissat B."/>
            <person name="Reynolds N.K."/>
            <person name="Benny G.L."/>
            <person name="Smith M.E."/>
            <person name="James T.Y."/>
            <person name="Grigoriev I.V."/>
        </authorList>
    </citation>
    <scope>NUCLEOTIDE SEQUENCE [LARGE SCALE GENOMIC DNA]</scope>
    <source>
        <strain evidence="7">ATCC 52028</strain>
    </source>
</reference>
<dbReference type="OrthoDB" id="10031947at2759"/>
<feature type="domain" description="Uracil-DNA glycosylase-like" evidence="5">
    <location>
        <begin position="59"/>
        <end position="240"/>
    </location>
</feature>
<dbReference type="SMART" id="SM00986">
    <property type="entry name" value="UDG"/>
    <property type="match status" value="1"/>
</dbReference>
<protein>
    <recommendedName>
        <fullName evidence="5">Uracil-DNA glycosylase-like domain-containing protein</fullName>
    </recommendedName>
</protein>
<name>A0A4P9XBN7_9FUNG</name>
<evidence type="ECO:0000313" key="6">
    <source>
        <dbReference type="EMBL" id="RKP02844.1"/>
    </source>
</evidence>
<dbReference type="EMBL" id="ML014134">
    <property type="protein sequence ID" value="RKP02844.1"/>
    <property type="molecule type" value="Genomic_DNA"/>
</dbReference>
<comment type="similarity">
    <text evidence="1">Belongs to the uracil-DNA glycosylase (UDG) superfamily. UNG family.</text>
</comment>
<keyword evidence="3" id="KW-0378">Hydrolase</keyword>